<dbReference type="PRINTS" id="PR00419">
    <property type="entry name" value="ADXRDTASE"/>
</dbReference>
<evidence type="ECO:0000256" key="2">
    <source>
        <dbReference type="ARBA" id="ARBA00008312"/>
    </source>
</evidence>
<dbReference type="InterPro" id="IPR021163">
    <property type="entry name" value="Ferredox_Rdtase_adrenod"/>
</dbReference>
<evidence type="ECO:0000256" key="6">
    <source>
        <dbReference type="ARBA" id="ARBA00023002"/>
    </source>
</evidence>
<dbReference type="SUPFAM" id="SSF51971">
    <property type="entry name" value="Nucleotide-binding domain"/>
    <property type="match status" value="1"/>
</dbReference>
<protein>
    <recommendedName>
        <fullName evidence="8">NADPH:adrenodoxin oxidoreductase, mitochondrial</fullName>
        <ecNumber evidence="8">1.18.1.6</ecNumber>
    </recommendedName>
</protein>
<evidence type="ECO:0000256" key="11">
    <source>
        <dbReference type="SAM" id="MobiDB-lite"/>
    </source>
</evidence>
<feature type="region of interest" description="Disordered" evidence="11">
    <location>
        <begin position="198"/>
        <end position="230"/>
    </location>
</feature>
<feature type="binding site" evidence="10">
    <location>
        <position position="463"/>
    </location>
    <ligand>
        <name>NADP(+)</name>
        <dbReference type="ChEBI" id="CHEBI:58349"/>
    </ligand>
</feature>
<organism evidence="13 14">
    <name type="scientific">Cyclospora cayetanensis</name>
    <dbReference type="NCBI Taxonomy" id="88456"/>
    <lineage>
        <taxon>Eukaryota</taxon>
        <taxon>Sar</taxon>
        <taxon>Alveolata</taxon>
        <taxon>Apicomplexa</taxon>
        <taxon>Conoidasida</taxon>
        <taxon>Coccidia</taxon>
        <taxon>Eucoccidiorida</taxon>
        <taxon>Eimeriorina</taxon>
        <taxon>Eimeriidae</taxon>
        <taxon>Cyclospora</taxon>
    </lineage>
</organism>
<feature type="binding site" evidence="9">
    <location>
        <position position="70"/>
    </location>
    <ligand>
        <name>FAD</name>
        <dbReference type="ChEBI" id="CHEBI:57692"/>
    </ligand>
</feature>
<dbReference type="GO" id="GO:0016491">
    <property type="term" value="F:oxidoreductase activity"/>
    <property type="evidence" value="ECO:0007669"/>
    <property type="project" value="UniProtKB-KW"/>
</dbReference>
<comment type="similarity">
    <text evidence="2 8">Belongs to the ferredoxin--NADP reductase type 1 family.</text>
</comment>
<feature type="binding site" evidence="10">
    <location>
        <position position="276"/>
    </location>
    <ligand>
        <name>NADP(+)</name>
        <dbReference type="ChEBI" id="CHEBI:58349"/>
    </ligand>
</feature>
<feature type="binding site" evidence="9">
    <location>
        <position position="456"/>
    </location>
    <ligand>
        <name>FAD</name>
        <dbReference type="ChEBI" id="CHEBI:57692"/>
    </ligand>
</feature>
<dbReference type="GeneID" id="34619805"/>
<dbReference type="PIRSF" id="PIRSF000362">
    <property type="entry name" value="FNR"/>
    <property type="match status" value="1"/>
</dbReference>
<feature type="compositionally biased region" description="Low complexity" evidence="11">
    <location>
        <begin position="219"/>
        <end position="230"/>
    </location>
</feature>
<evidence type="ECO:0000256" key="5">
    <source>
        <dbReference type="ARBA" id="ARBA00022857"/>
    </source>
</evidence>
<keyword evidence="8" id="KW-0496">Mitochondrion</keyword>
<evidence type="ECO:0000256" key="7">
    <source>
        <dbReference type="ARBA" id="ARBA00048933"/>
    </source>
</evidence>
<feature type="compositionally biased region" description="Polar residues" evidence="11">
    <location>
        <begin position="316"/>
        <end position="327"/>
    </location>
</feature>
<evidence type="ECO:0000256" key="9">
    <source>
        <dbReference type="PIRSR" id="PIRSR000362-1"/>
    </source>
</evidence>
<dbReference type="InterPro" id="IPR055275">
    <property type="entry name" value="Ferredox_Rdtase"/>
</dbReference>
<dbReference type="OrthoDB" id="333024at2759"/>
<dbReference type="InterPro" id="IPR023753">
    <property type="entry name" value="FAD/NAD-binding_dom"/>
</dbReference>
<dbReference type="PANTHER" id="PTHR48467">
    <property type="entry name" value="GLUTAMATE SYNTHASE 1 [NADH], CHLOROPLASTIC-LIKE"/>
    <property type="match status" value="1"/>
</dbReference>
<sequence length="559" mass="59629">MQVYRGHFSSQAAESDQNLQLESLGTFTVCIVGAGPSGFYCAKALLRQARLHHQQIEIVLIDKLPTPFGLVRYGVAADKPEMKAAAHQLAAVAETPNVFFRGNVMLGRDVLLEELRALFDVVVLAMGAADGVSLPVPGATLSGVCTAHDLVLWFNGHPAMQGLEAHLGKAHCTKALVVGHGNVALDVARVLLKAAVDTPRTQPQAREKTDPSGVGIEGSDAAARSASSESLMHSPVPLWTTDINEAAYTWARSRRFRWIRVIGRRGPAQASFTNKELRALLKEPSLLAVIDPKELEEGLNEASRTEIQEEAKGSATLHSDGSEQPGSIGSVLLQRNVLSGPAHAQKAVSAQHSQPGGVEEFPASLMVWSVGFKINASERLRPVPEPAAAAAVEGSGEAKKQPLPTKGLLSTVLPTCSRGLLLHTSGRVLPPHQEDAAVEERGTNREKLGALYVSGWFKGGPKGTIADSLIDAQQTAQQIFTDRMRSSEKTRESMSPSNSSDALAALDALLGSRGVQGVSFDGWKKIAFEEETRGKAEGRTARKVVCLKEMLRIAAGGKS</sequence>
<proteinExistence type="inferred from homology"/>
<dbReference type="InterPro" id="IPR036188">
    <property type="entry name" value="FAD/NAD-bd_sf"/>
</dbReference>
<dbReference type="EC" id="1.18.1.6" evidence="8"/>
<feature type="region of interest" description="Disordered" evidence="11">
    <location>
        <begin position="299"/>
        <end position="328"/>
    </location>
</feature>
<evidence type="ECO:0000313" key="14">
    <source>
        <dbReference type="RefSeq" id="XP_026189591.1"/>
    </source>
</evidence>
<feature type="binding site" evidence="9">
    <location>
        <position position="106"/>
    </location>
    <ligand>
        <name>FAD</name>
        <dbReference type="ChEBI" id="CHEBI:57692"/>
    </ligand>
</feature>
<dbReference type="Proteomes" id="UP000515125">
    <property type="component" value="Unplaced"/>
</dbReference>
<reference evidence="14" key="1">
    <citation type="submission" date="2025-08" db="UniProtKB">
        <authorList>
            <consortium name="RefSeq"/>
        </authorList>
    </citation>
    <scope>IDENTIFICATION</scope>
</reference>
<feature type="binding site" evidence="10">
    <location>
        <begin position="180"/>
        <end position="183"/>
    </location>
    <ligand>
        <name>NADP(+)</name>
        <dbReference type="ChEBI" id="CHEBI:58349"/>
    </ligand>
</feature>
<feature type="binding site" evidence="9">
    <location>
        <position position="37"/>
    </location>
    <ligand>
        <name>FAD</name>
        <dbReference type="ChEBI" id="CHEBI:57692"/>
    </ligand>
</feature>
<evidence type="ECO:0000313" key="13">
    <source>
        <dbReference type="Proteomes" id="UP000515125"/>
    </source>
</evidence>
<evidence type="ECO:0000256" key="1">
    <source>
        <dbReference type="ARBA" id="ARBA00001974"/>
    </source>
</evidence>
<comment type="cofactor">
    <cofactor evidence="1 8 9">
        <name>FAD</name>
        <dbReference type="ChEBI" id="CHEBI:57692"/>
    </cofactor>
</comment>
<accession>A0A6P6RP52</accession>
<dbReference type="Gene3D" id="3.40.50.720">
    <property type="entry name" value="NAD(P)-binding Rossmann-like Domain"/>
    <property type="match status" value="1"/>
</dbReference>
<evidence type="ECO:0000256" key="10">
    <source>
        <dbReference type="PIRSR" id="PIRSR000362-2"/>
    </source>
</evidence>
<gene>
    <name evidence="14" type="primary">LOC34619805</name>
</gene>
<keyword evidence="6 8" id="KW-0560">Oxidoreductase</keyword>
<evidence type="ECO:0000259" key="12">
    <source>
        <dbReference type="Pfam" id="PF07992"/>
    </source>
</evidence>
<dbReference type="AlphaFoldDB" id="A0A6P6RP52"/>
<dbReference type="PANTHER" id="PTHR48467:SF1">
    <property type="entry name" value="GLUTAMATE SYNTHASE 1 [NADH], CHLOROPLASTIC-LIKE"/>
    <property type="match status" value="1"/>
</dbReference>
<comment type="subcellular location">
    <subcellularLocation>
        <location evidence="8">Mitochondrion</location>
    </subcellularLocation>
</comment>
<keyword evidence="4 8" id="KW-0274">FAD</keyword>
<feature type="domain" description="FAD/NAD(P)-binding" evidence="12">
    <location>
        <begin position="28"/>
        <end position="196"/>
    </location>
</feature>
<feature type="binding site" evidence="10">
    <location>
        <begin position="264"/>
        <end position="265"/>
    </location>
    <ligand>
        <name>NADP(+)</name>
        <dbReference type="ChEBI" id="CHEBI:58349"/>
    </ligand>
</feature>
<evidence type="ECO:0000256" key="8">
    <source>
        <dbReference type="PIRNR" id="PIRNR000362"/>
    </source>
</evidence>
<dbReference type="Pfam" id="PF07992">
    <property type="entry name" value="Pyr_redox_2"/>
    <property type="match status" value="1"/>
</dbReference>
<dbReference type="Gene3D" id="3.50.50.60">
    <property type="entry name" value="FAD/NAD(P)-binding domain"/>
    <property type="match status" value="1"/>
</dbReference>
<dbReference type="GO" id="GO:0005739">
    <property type="term" value="C:mitochondrion"/>
    <property type="evidence" value="ECO:0007669"/>
    <property type="project" value="UniProtKB-SubCell"/>
</dbReference>
<name>A0A6P6RP52_9EIME</name>
<keyword evidence="13" id="KW-1185">Reference proteome</keyword>
<evidence type="ECO:0000256" key="4">
    <source>
        <dbReference type="ARBA" id="ARBA00022827"/>
    </source>
</evidence>
<keyword evidence="3 8" id="KW-0285">Flavoprotein</keyword>
<keyword evidence="5 8" id="KW-0521">NADP</keyword>
<feature type="compositionally biased region" description="Basic and acidic residues" evidence="11">
    <location>
        <begin position="303"/>
        <end position="312"/>
    </location>
</feature>
<feature type="binding site" evidence="9">
    <location>
        <begin position="463"/>
        <end position="465"/>
    </location>
    <ligand>
        <name>FAD</name>
        <dbReference type="ChEBI" id="CHEBI:57692"/>
    </ligand>
</feature>
<evidence type="ECO:0000256" key="3">
    <source>
        <dbReference type="ARBA" id="ARBA00022630"/>
    </source>
</evidence>
<comment type="catalytic activity">
    <reaction evidence="7 8">
        <text>2 reduced [adrenodoxin] + NADP(+) + H(+) = 2 oxidized [adrenodoxin] + NADPH</text>
        <dbReference type="Rhea" id="RHEA:42312"/>
        <dbReference type="Rhea" id="RHEA-COMP:9998"/>
        <dbReference type="Rhea" id="RHEA-COMP:9999"/>
        <dbReference type="ChEBI" id="CHEBI:15378"/>
        <dbReference type="ChEBI" id="CHEBI:33737"/>
        <dbReference type="ChEBI" id="CHEBI:33738"/>
        <dbReference type="ChEBI" id="CHEBI:57783"/>
        <dbReference type="ChEBI" id="CHEBI:58349"/>
        <dbReference type="EC" id="1.18.1.6"/>
    </reaction>
</comment>
<dbReference type="RefSeq" id="XP_026189591.1">
    <property type="nucleotide sequence ID" value="XM_026333806.1"/>
</dbReference>